<dbReference type="RefSeq" id="WP_075663940.1">
    <property type="nucleotide sequence ID" value="NZ_CP009247.1"/>
</dbReference>
<protein>
    <submittedName>
        <fullName evidence="8">Malate dehydrogenase</fullName>
    </submittedName>
</protein>
<dbReference type="SUPFAM" id="SSF53223">
    <property type="entry name" value="Aminoacid dehydrogenase-like, N-terminal domain"/>
    <property type="match status" value="1"/>
</dbReference>
<accession>A0A1L7CSX5</accession>
<feature type="binding site" evidence="5">
    <location>
        <position position="135"/>
    </location>
    <ligand>
        <name>a divalent metal cation</name>
        <dbReference type="ChEBI" id="CHEBI:60240"/>
    </ligand>
</feature>
<dbReference type="Gene3D" id="3.40.50.720">
    <property type="entry name" value="NAD(P)-binding Rossmann-like Domain"/>
    <property type="match status" value="1"/>
</dbReference>
<dbReference type="AlphaFoldDB" id="A0A1L7CSX5"/>
<gene>
    <name evidence="8" type="ORF">CFRA_06520</name>
</gene>
<evidence type="ECO:0000256" key="4">
    <source>
        <dbReference type="PIRSR" id="PIRSR000106-2"/>
    </source>
</evidence>
<dbReference type="Proteomes" id="UP000185434">
    <property type="component" value="Chromosome"/>
</dbReference>
<dbReference type="OrthoDB" id="9805787at2"/>
<dbReference type="GO" id="GO:0051287">
    <property type="term" value="F:NAD binding"/>
    <property type="evidence" value="ECO:0007669"/>
    <property type="project" value="InterPro"/>
</dbReference>
<keyword evidence="2" id="KW-0560">Oxidoreductase</keyword>
<dbReference type="InterPro" id="IPR051674">
    <property type="entry name" value="Malate_Decarboxylase"/>
</dbReference>
<keyword evidence="5" id="KW-0479">Metal-binding</keyword>
<evidence type="ECO:0000256" key="2">
    <source>
        <dbReference type="ARBA" id="ARBA00023002"/>
    </source>
</evidence>
<evidence type="ECO:0000259" key="7">
    <source>
        <dbReference type="SMART" id="SM01274"/>
    </source>
</evidence>
<dbReference type="SUPFAM" id="SSF51735">
    <property type="entry name" value="NAD(P)-binding Rossmann-fold domains"/>
    <property type="match status" value="1"/>
</dbReference>
<dbReference type="InterPro" id="IPR001891">
    <property type="entry name" value="Malic_OxRdtase"/>
</dbReference>
<sequence>MDLNDLSLKLHREHHGKIATALRDSGPITREKLSAYYSPGVAAACQQIAAEPARLRELTWTGNLVAVVSDGSAVLGLGNIGPRAAMPVMEGKAMLFKHFAGVDCVPVVLDVHTADEIVAAVKAIAPSFGAINLEDIAAPLCFEVEARLREELGIPVLHDDQHGTAVVVLAGLINACKVTGRRLSETRIVMVGAGAAGVAIATLLHEYAAPEIIAVDSRGVISRGRDHLNEYKERLAAYHDSQARTLQEALEGADAVIGISHKGLLARGDIMRMNRAAIVFALANPDPEITPEEARAGGAAVIATGRGDHPNQVNNAVAFPGIFRGALDHGVTRFTREHLMRAAEALASAVVDASPEKIIPSVFDANVVPSVARVFRGSVG</sequence>
<dbReference type="PANTHER" id="PTHR43237:SF4">
    <property type="entry name" value="NADP-DEPENDENT MALIC ENZYME"/>
    <property type="match status" value="1"/>
</dbReference>
<evidence type="ECO:0000259" key="6">
    <source>
        <dbReference type="SMART" id="SM00919"/>
    </source>
</evidence>
<feature type="binding site" evidence="4">
    <location>
        <position position="314"/>
    </location>
    <ligand>
        <name>(S)-malate</name>
        <dbReference type="ChEBI" id="CHEBI:15589"/>
    </ligand>
</feature>
<name>A0A1L7CSX5_9CORY</name>
<keyword evidence="9" id="KW-1185">Reference proteome</keyword>
<evidence type="ECO:0000313" key="8">
    <source>
        <dbReference type="EMBL" id="APT88962.1"/>
    </source>
</evidence>
<feature type="active site" description="Proton donor" evidence="3">
    <location>
        <position position="37"/>
    </location>
</feature>
<dbReference type="Pfam" id="PF00390">
    <property type="entry name" value="malic"/>
    <property type="match status" value="1"/>
</dbReference>
<dbReference type="Pfam" id="PF03949">
    <property type="entry name" value="Malic_M"/>
    <property type="match status" value="1"/>
</dbReference>
<dbReference type="STRING" id="1437875.CFRA_06520"/>
<feature type="domain" description="Malic enzyme NAD-binding" evidence="6">
    <location>
        <begin position="161"/>
        <end position="379"/>
    </location>
</feature>
<organism evidence="8 9">
    <name type="scientific">Corynebacterium frankenforstense DSM 45800</name>
    <dbReference type="NCBI Taxonomy" id="1437875"/>
    <lineage>
        <taxon>Bacteria</taxon>
        <taxon>Bacillati</taxon>
        <taxon>Actinomycetota</taxon>
        <taxon>Actinomycetes</taxon>
        <taxon>Mycobacteriales</taxon>
        <taxon>Corynebacteriaceae</taxon>
        <taxon>Corynebacterium</taxon>
    </lineage>
</organism>
<feature type="active site" description="Proton acceptor" evidence="3">
    <location>
        <position position="92"/>
    </location>
</feature>
<dbReference type="PIRSF" id="PIRSF000106">
    <property type="entry name" value="ME"/>
    <property type="match status" value="1"/>
</dbReference>
<dbReference type="GO" id="GO:0004470">
    <property type="term" value="F:malic enzyme activity"/>
    <property type="evidence" value="ECO:0007669"/>
    <property type="project" value="InterPro"/>
</dbReference>
<dbReference type="InterPro" id="IPR012302">
    <property type="entry name" value="Malic_NAD-bd"/>
</dbReference>
<dbReference type="InterPro" id="IPR036291">
    <property type="entry name" value="NAD(P)-bd_dom_sf"/>
</dbReference>
<dbReference type="PANTHER" id="PTHR43237">
    <property type="entry name" value="NADP-DEPENDENT MALIC ENZYME"/>
    <property type="match status" value="1"/>
</dbReference>
<comment type="cofactor">
    <cofactor evidence="5">
        <name>Mg(2+)</name>
        <dbReference type="ChEBI" id="CHEBI:18420"/>
    </cofactor>
    <cofactor evidence="5">
        <name>Mn(2+)</name>
        <dbReference type="ChEBI" id="CHEBI:29035"/>
    </cofactor>
    <text evidence="5">Divalent metal cations. Prefers magnesium or manganese.</text>
</comment>
<dbReference type="KEGG" id="cfk:CFRA_06520"/>
<evidence type="ECO:0000256" key="5">
    <source>
        <dbReference type="PIRSR" id="PIRSR000106-3"/>
    </source>
</evidence>
<dbReference type="InterPro" id="IPR046346">
    <property type="entry name" value="Aminoacid_DH-like_N_sf"/>
</dbReference>
<dbReference type="GO" id="GO:0016616">
    <property type="term" value="F:oxidoreductase activity, acting on the CH-OH group of donors, NAD or NADP as acceptor"/>
    <property type="evidence" value="ECO:0007669"/>
    <property type="project" value="InterPro"/>
</dbReference>
<evidence type="ECO:0000256" key="3">
    <source>
        <dbReference type="PIRSR" id="PIRSR000106-1"/>
    </source>
</evidence>
<dbReference type="InterPro" id="IPR037062">
    <property type="entry name" value="Malic_N_dom_sf"/>
</dbReference>
<dbReference type="GO" id="GO:0046872">
    <property type="term" value="F:metal ion binding"/>
    <property type="evidence" value="ECO:0007669"/>
    <property type="project" value="UniProtKB-KW"/>
</dbReference>
<dbReference type="SMART" id="SM00919">
    <property type="entry name" value="Malic_M"/>
    <property type="match status" value="1"/>
</dbReference>
<feature type="binding site" evidence="5">
    <location>
        <position position="134"/>
    </location>
    <ligand>
        <name>a divalent metal cation</name>
        <dbReference type="ChEBI" id="CHEBI:60240"/>
    </ligand>
</feature>
<dbReference type="Gene3D" id="3.40.50.10380">
    <property type="entry name" value="Malic enzyme, N-terminal domain"/>
    <property type="match status" value="1"/>
</dbReference>
<evidence type="ECO:0000256" key="1">
    <source>
        <dbReference type="ARBA" id="ARBA00008785"/>
    </source>
</evidence>
<proteinExistence type="inferred from homology"/>
<evidence type="ECO:0000313" key="9">
    <source>
        <dbReference type="Proteomes" id="UP000185434"/>
    </source>
</evidence>
<dbReference type="SMART" id="SM01274">
    <property type="entry name" value="malic"/>
    <property type="match status" value="1"/>
</dbReference>
<dbReference type="EMBL" id="CP009247">
    <property type="protein sequence ID" value="APT88962.1"/>
    <property type="molecule type" value="Genomic_DNA"/>
</dbReference>
<feature type="binding site" evidence="5">
    <location>
        <position position="160"/>
    </location>
    <ligand>
        <name>a divalent metal cation</name>
        <dbReference type="ChEBI" id="CHEBI:60240"/>
    </ligand>
</feature>
<dbReference type="InterPro" id="IPR012301">
    <property type="entry name" value="Malic_N_dom"/>
</dbReference>
<reference evidence="8 9" key="1">
    <citation type="submission" date="2014-08" db="EMBL/GenBank/DDBJ databases">
        <title>Complete genome sequence of Corynebacterium frankenforstense ST18(T) (=DSM 45800(T)), isolated from raw cow milk.</title>
        <authorList>
            <person name="Ruckert C."/>
            <person name="Albersmeier A."/>
            <person name="Winkler A."/>
            <person name="Lipski A."/>
            <person name="Kalinowski J."/>
        </authorList>
    </citation>
    <scope>NUCLEOTIDE SEQUENCE [LARGE SCALE GENOMIC DNA]</scope>
    <source>
        <strain evidence="8 9">ST18</strain>
    </source>
</reference>
<comment type="similarity">
    <text evidence="1">Belongs to the malic enzymes family.</text>
</comment>
<feature type="binding site" evidence="4">
    <location>
        <position position="284"/>
    </location>
    <ligand>
        <name>(S)-malate</name>
        <dbReference type="ChEBI" id="CHEBI:15589"/>
    </ligand>
</feature>
<feature type="domain" description="Malic enzyme N-terminal" evidence="7">
    <location>
        <begin position="15"/>
        <end position="149"/>
    </location>
</feature>